<comment type="caution">
    <text evidence="10">The sequence shown here is derived from an EMBL/GenBank/DDBJ whole genome shotgun (WGS) entry which is preliminary data.</text>
</comment>
<evidence type="ECO:0000256" key="6">
    <source>
        <dbReference type="ARBA" id="ARBA00023136"/>
    </source>
</evidence>
<feature type="chain" id="PRO_5046907281" evidence="9">
    <location>
        <begin position="26"/>
        <end position="448"/>
    </location>
</feature>
<keyword evidence="9" id="KW-0732">Signal</keyword>
<keyword evidence="7" id="KW-0998">Cell outer membrane</keyword>
<evidence type="ECO:0000256" key="4">
    <source>
        <dbReference type="ARBA" id="ARBA00022452"/>
    </source>
</evidence>
<dbReference type="EMBL" id="JBDPZC010000020">
    <property type="protein sequence ID" value="MEO3715838.1"/>
    <property type="molecule type" value="Genomic_DNA"/>
</dbReference>
<dbReference type="RefSeq" id="WP_347613551.1">
    <property type="nucleotide sequence ID" value="NZ_JBDPZC010000020.1"/>
</dbReference>
<feature type="compositionally biased region" description="Polar residues" evidence="8">
    <location>
        <begin position="100"/>
        <end position="116"/>
    </location>
</feature>
<evidence type="ECO:0000256" key="5">
    <source>
        <dbReference type="ARBA" id="ARBA00022692"/>
    </source>
</evidence>
<comment type="similarity">
    <text evidence="2">Belongs to the outer membrane factor (OMF) (TC 1.B.17) family.</text>
</comment>
<dbReference type="InterPro" id="IPR003423">
    <property type="entry name" value="OMP_efflux"/>
</dbReference>
<dbReference type="Proteomes" id="UP001462640">
    <property type="component" value="Unassembled WGS sequence"/>
</dbReference>
<evidence type="ECO:0000256" key="1">
    <source>
        <dbReference type="ARBA" id="ARBA00004442"/>
    </source>
</evidence>
<dbReference type="SUPFAM" id="SSF56954">
    <property type="entry name" value="Outer membrane efflux proteins (OEP)"/>
    <property type="match status" value="1"/>
</dbReference>
<evidence type="ECO:0000256" key="9">
    <source>
        <dbReference type="SAM" id="SignalP"/>
    </source>
</evidence>
<proteinExistence type="inferred from homology"/>
<evidence type="ECO:0000256" key="3">
    <source>
        <dbReference type="ARBA" id="ARBA00022448"/>
    </source>
</evidence>
<keyword evidence="3" id="KW-0813">Transport</keyword>
<dbReference type="Gene3D" id="1.20.1600.10">
    <property type="entry name" value="Outer membrane efflux proteins (OEP)"/>
    <property type="match status" value="1"/>
</dbReference>
<comment type="subcellular location">
    <subcellularLocation>
        <location evidence="1">Cell outer membrane</location>
    </subcellularLocation>
</comment>
<dbReference type="PANTHER" id="PTHR30026:SF20">
    <property type="entry name" value="OUTER MEMBRANE PROTEIN TOLC"/>
    <property type="match status" value="1"/>
</dbReference>
<evidence type="ECO:0000313" key="11">
    <source>
        <dbReference type="Proteomes" id="UP001462640"/>
    </source>
</evidence>
<gene>
    <name evidence="10" type="ORF">ABDJ40_23945</name>
</gene>
<dbReference type="PANTHER" id="PTHR30026">
    <property type="entry name" value="OUTER MEMBRANE PROTEIN TOLC"/>
    <property type="match status" value="1"/>
</dbReference>
<keyword evidence="6" id="KW-0472">Membrane</keyword>
<keyword evidence="5" id="KW-0812">Transmembrane</keyword>
<protein>
    <submittedName>
        <fullName evidence="10">TolC family protein</fullName>
    </submittedName>
</protein>
<sequence length="448" mass="48798">MGTLRNLGMSLFQCLLLGATTAALAQSRCNEDDANSPAAQKAASQLVISDADPRAQIQVLVDRALARSQSVGMVKLLAQAARDDWEEVSQANKPRASLDLQGNQMGSSTDGASNGSGAQGRVAFNLSATLFDFGRNRQLAGWRSQLAEAARQGYFSAEQQLALQTVSLALDRGRYLLQAQVYSQYVRRMACLVDSLETIVKADKGRASELVQAQKNLLQADLAVESTMSALRQTETRLKRFVGDDLPPSASFSNLLTRVPELDDMQRDALSAPDVIQLEAQARAQGSYVESVRANAKPQVNAIVGTSASAGVTRSRDWAVGFSVNVPLMTPGQDASVNAASKRAEAARLQREDALEARRYRLIDMHESATSAFDRARRITEILRNSSQLRTATLQQWQQLGRRSLFDVMGSESDYYSLRIAHVNALFDGQQAVAMLWSLGRGVMAPLR</sequence>
<keyword evidence="11" id="KW-1185">Reference proteome</keyword>
<evidence type="ECO:0000256" key="7">
    <source>
        <dbReference type="ARBA" id="ARBA00023237"/>
    </source>
</evidence>
<dbReference type="Pfam" id="PF02321">
    <property type="entry name" value="OEP"/>
    <property type="match status" value="1"/>
</dbReference>
<reference evidence="10 11" key="1">
    <citation type="submission" date="2024-05" db="EMBL/GenBank/DDBJ databases">
        <title>Roseateles sp. 2.12 16S ribosomal RNA gene Genome sequencing and assembly.</title>
        <authorList>
            <person name="Woo H."/>
        </authorList>
    </citation>
    <scope>NUCLEOTIDE SEQUENCE [LARGE SCALE GENOMIC DNA]</scope>
    <source>
        <strain evidence="10 11">2.12</strain>
    </source>
</reference>
<name>A0ABV0GL76_9BURK</name>
<accession>A0ABV0GL76</accession>
<keyword evidence="4" id="KW-1134">Transmembrane beta strand</keyword>
<organism evidence="10 11">
    <name type="scientific">Roseateles flavus</name>
    <dbReference type="NCBI Taxonomy" id="3149041"/>
    <lineage>
        <taxon>Bacteria</taxon>
        <taxon>Pseudomonadati</taxon>
        <taxon>Pseudomonadota</taxon>
        <taxon>Betaproteobacteria</taxon>
        <taxon>Burkholderiales</taxon>
        <taxon>Sphaerotilaceae</taxon>
        <taxon>Roseateles</taxon>
    </lineage>
</organism>
<evidence type="ECO:0000256" key="8">
    <source>
        <dbReference type="SAM" id="MobiDB-lite"/>
    </source>
</evidence>
<evidence type="ECO:0000313" key="10">
    <source>
        <dbReference type="EMBL" id="MEO3715838.1"/>
    </source>
</evidence>
<evidence type="ECO:0000256" key="2">
    <source>
        <dbReference type="ARBA" id="ARBA00007613"/>
    </source>
</evidence>
<feature type="signal peptide" evidence="9">
    <location>
        <begin position="1"/>
        <end position="25"/>
    </location>
</feature>
<dbReference type="InterPro" id="IPR051906">
    <property type="entry name" value="TolC-like"/>
</dbReference>
<feature type="region of interest" description="Disordered" evidence="8">
    <location>
        <begin position="91"/>
        <end position="116"/>
    </location>
</feature>